<feature type="domain" description="Sulfatase-modifying factor enzyme-like" evidence="1">
    <location>
        <begin position="516"/>
        <end position="763"/>
    </location>
</feature>
<feature type="domain" description="Pyrrolo-quinoline quinone repeat" evidence="3">
    <location>
        <begin position="1000"/>
        <end position="1196"/>
    </location>
</feature>
<dbReference type="GO" id="GO:0120147">
    <property type="term" value="F:formylglycine-generating oxidase activity"/>
    <property type="evidence" value="ECO:0007669"/>
    <property type="project" value="TreeGrafter"/>
</dbReference>
<dbReference type="Pfam" id="PF03781">
    <property type="entry name" value="FGE-sulfatase"/>
    <property type="match status" value="2"/>
</dbReference>
<dbReference type="InParanoid" id="A0A7G1G2J4"/>
<dbReference type="InterPro" id="IPR051043">
    <property type="entry name" value="Sulfatase_Mod_Factor_Kinase"/>
</dbReference>
<dbReference type="InterPro" id="IPR042095">
    <property type="entry name" value="SUMF_sf"/>
</dbReference>
<organism evidence="4 5">
    <name type="scientific">Tepiditoga spiralis</name>
    <dbReference type="NCBI Taxonomy" id="2108365"/>
    <lineage>
        <taxon>Bacteria</taxon>
        <taxon>Thermotogati</taxon>
        <taxon>Thermotogota</taxon>
        <taxon>Thermotogae</taxon>
        <taxon>Petrotogales</taxon>
        <taxon>Petrotogaceae</taxon>
        <taxon>Tepiditoga</taxon>
    </lineage>
</organism>
<evidence type="ECO:0000259" key="1">
    <source>
        <dbReference type="Pfam" id="PF03781"/>
    </source>
</evidence>
<dbReference type="InterPro" id="IPR002372">
    <property type="entry name" value="PQQ_rpt_dom"/>
</dbReference>
<dbReference type="Gene3D" id="2.40.10.480">
    <property type="match status" value="1"/>
</dbReference>
<evidence type="ECO:0000259" key="2">
    <source>
        <dbReference type="Pfam" id="PF13360"/>
    </source>
</evidence>
<dbReference type="InterPro" id="IPR018391">
    <property type="entry name" value="PQQ_b-propeller_rpt"/>
</dbReference>
<evidence type="ECO:0000313" key="4">
    <source>
        <dbReference type="EMBL" id="BBE30508.1"/>
    </source>
</evidence>
<dbReference type="InterPro" id="IPR013783">
    <property type="entry name" value="Ig-like_fold"/>
</dbReference>
<dbReference type="PANTHER" id="PTHR23150:SF19">
    <property type="entry name" value="FORMYLGLYCINE-GENERATING ENZYME"/>
    <property type="match status" value="1"/>
</dbReference>
<accession>A0A7G1G2J4</accession>
<keyword evidence="5" id="KW-1185">Reference proteome</keyword>
<reference evidence="4 5" key="1">
    <citation type="submission" date="2018-06" db="EMBL/GenBank/DDBJ databases">
        <title>Genome sequencing of Oceanotoga sp. sy52.</title>
        <authorList>
            <person name="Mori K."/>
        </authorList>
    </citation>
    <scope>NUCLEOTIDE SEQUENCE [LARGE SCALE GENOMIC DNA]</scope>
    <source>
        <strain evidence="5">sy52</strain>
    </source>
</reference>
<evidence type="ECO:0000313" key="5">
    <source>
        <dbReference type="Proteomes" id="UP000516361"/>
    </source>
</evidence>
<dbReference type="Gene3D" id="2.40.128.630">
    <property type="match status" value="4"/>
</dbReference>
<dbReference type="RefSeq" id="WP_198423076.1">
    <property type="nucleotide sequence ID" value="NZ_AP018712.1"/>
</dbReference>
<gene>
    <name evidence="4" type="ORF">OSSY52_06490</name>
</gene>
<proteinExistence type="predicted"/>
<feature type="domain" description="Pyrrolo-quinoline quinone repeat" evidence="2">
    <location>
        <begin position="864"/>
        <end position="994"/>
    </location>
</feature>
<dbReference type="EMBL" id="AP018712">
    <property type="protein sequence ID" value="BBE30508.1"/>
    <property type="molecule type" value="Genomic_DNA"/>
</dbReference>
<dbReference type="InterPro" id="IPR016187">
    <property type="entry name" value="CTDL_fold"/>
</dbReference>
<dbReference type="PANTHER" id="PTHR23150">
    <property type="entry name" value="SULFATASE MODIFYING FACTOR 1, 2"/>
    <property type="match status" value="1"/>
</dbReference>
<feature type="domain" description="Sulfatase-modifying factor enzyme-like" evidence="1">
    <location>
        <begin position="55"/>
        <end position="251"/>
    </location>
</feature>
<protein>
    <recommendedName>
        <fullName evidence="6">Sulfatase-modifying factor enzyme domain-containing protein</fullName>
    </recommendedName>
</protein>
<dbReference type="InterPro" id="IPR005532">
    <property type="entry name" value="SUMF_dom"/>
</dbReference>
<dbReference type="SMART" id="SM00564">
    <property type="entry name" value="PQQ"/>
    <property type="match status" value="9"/>
</dbReference>
<dbReference type="KEGG" id="ocy:OSSY52_06490"/>
<dbReference type="Proteomes" id="UP000516361">
    <property type="component" value="Chromosome"/>
</dbReference>
<dbReference type="Gene3D" id="2.60.40.10">
    <property type="entry name" value="Immunoglobulins"/>
    <property type="match status" value="3"/>
</dbReference>
<dbReference type="Gene3D" id="3.90.1580.10">
    <property type="entry name" value="paralog of FGE (formylglycine-generating enzyme)"/>
    <property type="match status" value="2"/>
</dbReference>
<dbReference type="SUPFAM" id="SSF56436">
    <property type="entry name" value="C-type lectin-like"/>
    <property type="match status" value="2"/>
</dbReference>
<dbReference type="SUPFAM" id="SSF50998">
    <property type="entry name" value="Quinoprotein alcohol dehydrogenase-like"/>
    <property type="match status" value="2"/>
</dbReference>
<dbReference type="Pfam" id="PF13360">
    <property type="entry name" value="PQQ_2"/>
    <property type="match status" value="1"/>
</dbReference>
<name>A0A7G1G2J4_9BACT</name>
<evidence type="ECO:0008006" key="6">
    <source>
        <dbReference type="Google" id="ProtNLM"/>
    </source>
</evidence>
<dbReference type="AlphaFoldDB" id="A0A7G1G2J4"/>
<evidence type="ECO:0000259" key="3">
    <source>
        <dbReference type="Pfam" id="PF13570"/>
    </source>
</evidence>
<sequence>MKRMRKIILIMIITLIIFQMNGCSAEKEEIKQPKKPPYVKIEGIKSKEQKIDYIYNIKRYEVTFEEYDKYCEETGAEKPKDEGWGRGKRPVINVSWYDAIKYCNWKSEKEGLPKAYDEEGNLLDNYGKETTDPLKAKGYRLPTEAEWEYAARGGKESKGYEYSGSNDIDEVAWYWNNTKETQEVGTKKPNELGIYDMSGNVWEWCTDWYEKDEKVIKGGSWNDEKEILSIDYKNEYEPDIKRSFLGFRVVKVNYYKPKIEEIGDKEINEGKKLEFEVKGTDEDGDELKYEAKGMLEGAKFKGNKFEWRPTYEQSGNYKVIFKVTDGITDVYKKVNIIVKNKNRKPKIKEIGDKEINEGDKIEIEIKGTDEDGDELKYEAKGMPEGAKFKGNKFEWRPTYEQSGKYEVTFKVTDGVIDVYKKVNIIVKNKNTKPKIKEIGDKEINEGDKIEIEIKGTDEDGDELKYEAKGMPEGAKFKGNKFEWKPTYEQSGKYEVTFKVTDGVTDVYKKVNIMVKDKMTYIKKGTFKMGSNNGYSDEKPSHKVELTYKFLIGNYEVTFEEYDKYCEETGVKKPNDEGWGRGKRPVINVIWYDAIKYCNWKSKKEGLPVAYDSNGNLLDENGNKTTDLSKVAGYRLPTEAEWEYAARGGMQSKGNKYAGSNTVGDVAWHSNNSLGKTHEAGTKKSNELGIYDMSGNVWEWCNDWYDENYYTNSPQTNPYNSVESGYKVIRGGSWHTKSKDTKVSSRNKIIKNYKYNDVGFRIVKTGIVISLISPRNYEIVNEDKIKLKWNVVNDDRRKFMYDVYFGTEKENLLKVSEDQKENSYNLGERKEKGIYYWKVKIKSNKGETFETQIYHFYVGGGILKWKYETGNNVYSSPTIGRDGTIYVGSEDGNVYAIKQNGTLKWKYEIKGWFSFKKGVNSSPAIGADGTVYVGSEDGNVYAIKQDGILKWKYKTGGRVNSSPAIGRDGTIYVGSEDGNVYAIKQDGTLKWKYEIKGWFSFKKGVNSSPAIGADGTVYVGSEDGNVYAIKQDGTLKWSYETKGRVNSSPAIGRDRTIYVGSEDGNVYAIKQDGTLKWSYETKGRVNSSPAIGRDRTIYVGSEDGNVYAIKQDGTLKWSYETKGRVNSSPAIGRDRTIYVGSEDGNVYAIKQDGTLKWSYETKGRVNSSSAIGRDGTIYVGSEDGNVYAIKQDGTLKWLYETKGSINSSLTIGEDGMIYVGSADNKVYAITSESKGVAESAWPIFRQNLKHTGRKK</sequence>
<dbReference type="Pfam" id="PF13570">
    <property type="entry name" value="Beta-prop_ACSF4"/>
    <property type="match status" value="1"/>
</dbReference>
<dbReference type="InterPro" id="IPR011047">
    <property type="entry name" value="Quinoprotein_ADH-like_sf"/>
</dbReference>